<gene>
    <name evidence="1" type="ORF">FSAG_003074</name>
</gene>
<sequence length="117" mass="13592">MRFRPLAEYHSFLLSELKEMVKNNGGLFPSPYRVSFILIGNNIRIINSHIFKEKFPSPYGVLFILMNSNFLFQDLRFGKGFPSPYGVSFILIKNIKFYGGKNEYKVSVSLRSIIHSY</sequence>
<accession>A0ABR4WN78</accession>
<name>A0ABR4WN78_9FUSO</name>
<evidence type="ECO:0000313" key="2">
    <source>
        <dbReference type="Proteomes" id="UP000003301"/>
    </source>
</evidence>
<comment type="caution">
    <text evidence="1">The sequence shown here is derived from an EMBL/GenBank/DDBJ whole genome shotgun (WGS) entry which is preliminary data.</text>
</comment>
<keyword evidence="2" id="KW-1185">Reference proteome</keyword>
<organism evidence="1 2">
    <name type="scientific">Fusobacterium periodonticum 2_1_31</name>
    <dbReference type="NCBI Taxonomy" id="469599"/>
    <lineage>
        <taxon>Bacteria</taxon>
        <taxon>Fusobacteriati</taxon>
        <taxon>Fusobacteriota</taxon>
        <taxon>Fusobacteriia</taxon>
        <taxon>Fusobacteriales</taxon>
        <taxon>Fusobacteriaceae</taxon>
        <taxon>Fusobacterium</taxon>
    </lineage>
</organism>
<proteinExistence type="predicted"/>
<dbReference type="EMBL" id="ACDC03000007">
    <property type="protein sequence ID" value="KGE63348.1"/>
    <property type="molecule type" value="Genomic_DNA"/>
</dbReference>
<protein>
    <submittedName>
        <fullName evidence="1">Uncharacterized protein</fullName>
    </submittedName>
</protein>
<dbReference type="Proteomes" id="UP000003301">
    <property type="component" value="Unassembled WGS sequence"/>
</dbReference>
<reference evidence="1" key="1">
    <citation type="submission" date="2013-05" db="EMBL/GenBank/DDBJ databases">
        <title>The Genome Sequence of Fusobacterium sp. 2_1_31.</title>
        <authorList>
            <consortium name="The Broad Institute Genomics Platform"/>
            <person name="Earl A."/>
            <person name="Ward D."/>
            <person name="Feldgarden M."/>
            <person name="Gevers D."/>
            <person name="Ambrose C."/>
            <person name="Strauss J."/>
            <person name="Allen-Vercoe E."/>
            <person name="Walker B."/>
            <person name="Young S."/>
            <person name="Zeng Q."/>
            <person name="Gargeya S."/>
            <person name="Fitzgerald M."/>
            <person name="Haas B."/>
            <person name="Abouelleil A."/>
            <person name="Allen A.W."/>
            <person name="Alvarado L."/>
            <person name="Arachchi H.M."/>
            <person name="Berlin A.M."/>
            <person name="Chapman S.B."/>
            <person name="Gainer-Dewar J."/>
            <person name="Goldberg J."/>
            <person name="Griggs A."/>
            <person name="Gujja S."/>
            <person name="Hansen M."/>
            <person name="Howarth C."/>
            <person name="Imamovic A."/>
            <person name="Ireland A."/>
            <person name="Larimer J."/>
            <person name="McCowan C."/>
            <person name="Murphy C."/>
            <person name="Pearson M."/>
            <person name="Poon T.W."/>
            <person name="Priest M."/>
            <person name="Roberts A."/>
            <person name="Saif S."/>
            <person name="Shea T."/>
            <person name="Sisk P."/>
            <person name="Sykes S."/>
            <person name="Wortman J."/>
            <person name="Nusbaum C."/>
            <person name="Birren B."/>
        </authorList>
    </citation>
    <scope>NUCLEOTIDE SEQUENCE</scope>
    <source>
        <strain evidence="1">2_1_31</strain>
    </source>
</reference>
<evidence type="ECO:0000313" key="1">
    <source>
        <dbReference type="EMBL" id="KGE63348.1"/>
    </source>
</evidence>